<protein>
    <submittedName>
        <fullName evidence="3">Uncharacterized protein</fullName>
    </submittedName>
</protein>
<dbReference type="OrthoDB" id="9765926at2"/>
<evidence type="ECO:0000313" key="2">
    <source>
        <dbReference type="EMBL" id="MBD1263210.1"/>
    </source>
</evidence>
<feature type="chain" id="PRO_5016459200" evidence="1">
    <location>
        <begin position="20"/>
        <end position="141"/>
    </location>
</feature>
<feature type="signal peptide" evidence="1">
    <location>
        <begin position="1"/>
        <end position="19"/>
    </location>
</feature>
<keyword evidence="5" id="KW-1185">Reference proteome</keyword>
<dbReference type="EMBL" id="QGGQ01000022">
    <property type="protein sequence ID" value="PWK17487.1"/>
    <property type="molecule type" value="Genomic_DNA"/>
</dbReference>
<gene>
    <name evidence="2" type="ORF">HZY62_21670</name>
    <name evidence="3" type="ORF">LX92_04434</name>
</gene>
<dbReference type="RefSeq" id="WP_146197903.1">
    <property type="nucleotide sequence ID" value="NZ_JACWLN010000022.1"/>
</dbReference>
<organism evidence="3 4">
    <name type="scientific">Maribacter polysiphoniae</name>
    <dbReference type="NCBI Taxonomy" id="429344"/>
    <lineage>
        <taxon>Bacteria</taxon>
        <taxon>Pseudomonadati</taxon>
        <taxon>Bacteroidota</taxon>
        <taxon>Flavobacteriia</taxon>
        <taxon>Flavobacteriales</taxon>
        <taxon>Flavobacteriaceae</taxon>
        <taxon>Maribacter</taxon>
    </lineage>
</organism>
<sequence>MKKSLTFLFLISCFYVSLAQNRANIWYFGYRAGLDFNSGAPVTLLDGQLFTREGCASMCDNYGGLLFYTDGISVYNKNHMLMPNGTGLLGDSSSTHSAIVVPKPRSAKSVTSEQNKQRYVRSLQPRPASLQLVAYQVRWSA</sequence>
<dbReference type="Proteomes" id="UP000651837">
    <property type="component" value="Unassembled WGS sequence"/>
</dbReference>
<evidence type="ECO:0000313" key="4">
    <source>
        <dbReference type="Proteomes" id="UP000245667"/>
    </source>
</evidence>
<evidence type="ECO:0000313" key="5">
    <source>
        <dbReference type="Proteomes" id="UP000651837"/>
    </source>
</evidence>
<evidence type="ECO:0000256" key="1">
    <source>
        <dbReference type="SAM" id="SignalP"/>
    </source>
</evidence>
<dbReference type="Proteomes" id="UP000245667">
    <property type="component" value="Unassembled WGS sequence"/>
</dbReference>
<proteinExistence type="predicted"/>
<reference evidence="2 5" key="2">
    <citation type="submission" date="2020-07" db="EMBL/GenBank/DDBJ databases">
        <title>The draft genome sequence of Maribacter polysiphoniae KCTC 22021.</title>
        <authorList>
            <person name="Mu L."/>
        </authorList>
    </citation>
    <scope>NUCLEOTIDE SEQUENCE [LARGE SCALE GENOMIC DNA]</scope>
    <source>
        <strain evidence="2 5">KCTC 22021</strain>
    </source>
</reference>
<dbReference type="AlphaFoldDB" id="A0A316DGQ6"/>
<accession>A0A316DGQ6</accession>
<evidence type="ECO:0000313" key="3">
    <source>
        <dbReference type="EMBL" id="PWK17487.1"/>
    </source>
</evidence>
<reference evidence="3 4" key="1">
    <citation type="submission" date="2018-05" db="EMBL/GenBank/DDBJ databases">
        <title>Genomic Encyclopedia of Archaeal and Bacterial Type Strains, Phase II (KMG-II): from individual species to whole genera.</title>
        <authorList>
            <person name="Goeker M."/>
        </authorList>
    </citation>
    <scope>NUCLEOTIDE SEQUENCE [LARGE SCALE GENOMIC DNA]</scope>
    <source>
        <strain evidence="3 4">DSM 23514</strain>
    </source>
</reference>
<comment type="caution">
    <text evidence="3">The sequence shown here is derived from an EMBL/GenBank/DDBJ whole genome shotgun (WGS) entry which is preliminary data.</text>
</comment>
<keyword evidence="1" id="KW-0732">Signal</keyword>
<name>A0A316DGQ6_9FLAO</name>
<dbReference type="EMBL" id="JACWLN010000022">
    <property type="protein sequence ID" value="MBD1263210.1"/>
    <property type="molecule type" value="Genomic_DNA"/>
</dbReference>